<reference evidence="1" key="1">
    <citation type="journal article" date="2014" name="Int. J. Syst. Evol. Microbiol.">
        <title>Complete genome sequence of Corynebacterium casei LMG S-19264T (=DSM 44701T), isolated from a smear-ripened cheese.</title>
        <authorList>
            <consortium name="US DOE Joint Genome Institute (JGI-PGF)"/>
            <person name="Walter F."/>
            <person name="Albersmeier A."/>
            <person name="Kalinowski J."/>
            <person name="Ruckert C."/>
        </authorList>
    </citation>
    <scope>NUCLEOTIDE SEQUENCE</scope>
    <source>
        <strain evidence="1">CGMCC 1.10749</strain>
    </source>
</reference>
<reference evidence="1" key="2">
    <citation type="submission" date="2020-09" db="EMBL/GenBank/DDBJ databases">
        <authorList>
            <person name="Sun Q."/>
            <person name="Zhou Y."/>
        </authorList>
    </citation>
    <scope>NUCLEOTIDE SEQUENCE</scope>
    <source>
        <strain evidence="1">CGMCC 1.10749</strain>
    </source>
</reference>
<dbReference type="EMBL" id="BMEA01000002">
    <property type="protein sequence ID" value="GGB81377.1"/>
    <property type="molecule type" value="Genomic_DNA"/>
</dbReference>
<comment type="caution">
    <text evidence="1">The sequence shown here is derived from an EMBL/GenBank/DDBJ whole genome shotgun (WGS) entry which is preliminary data.</text>
</comment>
<dbReference type="Proteomes" id="UP000628079">
    <property type="component" value="Unassembled WGS sequence"/>
</dbReference>
<dbReference type="AlphaFoldDB" id="A0A8H9KRG5"/>
<dbReference type="SUPFAM" id="SSF57802">
    <property type="entry name" value="Rubredoxin-like"/>
    <property type="match status" value="1"/>
</dbReference>
<protein>
    <submittedName>
        <fullName evidence="1">Uncharacterized protein</fullName>
    </submittedName>
</protein>
<evidence type="ECO:0000313" key="1">
    <source>
        <dbReference type="EMBL" id="GGB81377.1"/>
    </source>
</evidence>
<evidence type="ECO:0000313" key="2">
    <source>
        <dbReference type="Proteomes" id="UP000628079"/>
    </source>
</evidence>
<gene>
    <name evidence="1" type="ORF">GCM10011314_21230</name>
</gene>
<sequence length="48" mass="5496">MHSTVIHNLFRLWPHFGPLSAYVCRGCGTEIVNKNAYRKCPVCGIKYD</sequence>
<organism evidence="1 2">
    <name type="scientific">Knoellia flava</name>
    <dbReference type="NCBI Taxonomy" id="913969"/>
    <lineage>
        <taxon>Bacteria</taxon>
        <taxon>Bacillati</taxon>
        <taxon>Actinomycetota</taxon>
        <taxon>Actinomycetes</taxon>
        <taxon>Micrococcales</taxon>
        <taxon>Intrasporangiaceae</taxon>
        <taxon>Knoellia</taxon>
    </lineage>
</organism>
<dbReference type="RefSeq" id="WP_156971547.1">
    <property type="nucleotide sequence ID" value="NZ_BMEA01000002.1"/>
</dbReference>
<name>A0A8H9KRG5_9MICO</name>
<proteinExistence type="predicted"/>
<accession>A0A8H9KRG5</accession>